<reference evidence="10 11" key="1">
    <citation type="journal article" date="2009" name="J. Bacteriol.">
        <title>Complete and draft genome sequences of six members of the Aquificales.</title>
        <authorList>
            <person name="Reysenbach A.L."/>
            <person name="Hamamura N."/>
            <person name="Podar M."/>
            <person name="Griffiths E."/>
            <person name="Ferreira S."/>
            <person name="Hochstein R."/>
            <person name="Heidelberg J."/>
            <person name="Johnson J."/>
            <person name="Mead D."/>
            <person name="Pohorille A."/>
            <person name="Sarmiento M."/>
            <person name="Schweighofer K."/>
            <person name="Seshadri R."/>
            <person name="Voytek M.A."/>
        </authorList>
    </citation>
    <scope>NUCLEOTIDE SEQUENCE [LARGE SCALE GENOMIC DNA]</scope>
    <source>
        <strain evidence="11">DSM 14350 / EX-H1</strain>
    </source>
</reference>
<protein>
    <submittedName>
        <fullName evidence="10">Cation diffusion facilitator family transporter</fullName>
    </submittedName>
</protein>
<dbReference type="Gene3D" id="1.20.1510.10">
    <property type="entry name" value="Cation efflux protein transmembrane domain"/>
    <property type="match status" value="1"/>
</dbReference>
<feature type="transmembrane region" description="Helical" evidence="7">
    <location>
        <begin position="20"/>
        <end position="43"/>
    </location>
</feature>
<dbReference type="OrthoDB" id="9806522at2"/>
<evidence type="ECO:0000259" key="8">
    <source>
        <dbReference type="Pfam" id="PF01545"/>
    </source>
</evidence>
<dbReference type="GO" id="GO:0015341">
    <property type="term" value="F:zinc efflux antiporter activity"/>
    <property type="evidence" value="ECO:0007669"/>
    <property type="project" value="TreeGrafter"/>
</dbReference>
<keyword evidence="3" id="KW-0813">Transport</keyword>
<evidence type="ECO:0000259" key="9">
    <source>
        <dbReference type="Pfam" id="PF16916"/>
    </source>
</evidence>
<dbReference type="Proteomes" id="UP000001366">
    <property type="component" value="Chromosome"/>
</dbReference>
<dbReference type="STRING" id="123214.PERMA_1284"/>
<keyword evidence="6 7" id="KW-0472">Membrane</keyword>
<sequence length="404" mass="46282">MIEQAKNQKLKERWALGSLLLNLTLSVLKFIFALITGSLALMAEAIHSFSDLIASIISLISVKLAAKKTKEFPYGLYKVENVAAILIAIFLFFAAYEIIREAFFSEAERVIKHTEVAIAVMFFAMVATFIYSRLELKAAKKLHSPALMADAQHIWADFLSSVIVIGGLVGTYFGYTDLDKYAAVIVALFIFHSGWDIFMRGLKVLLDVSLEKEEIEEIKKIIYRHPAVVDIKHIRGRVAGSFKFLDIELLLHNYGLRETHRIVDEIEREIKEQIPNIDSIFIHYEPVRQEGLRIAFLTCENKKIKDFSSARSILVIDVSKDYEIHEGQPIPVEPDEKETGNIITKIGVDIVVAKHHPMNFDVRWNLARAGVMVWETEKEDYREALQEIINSWKAFNKEKEVKRW</sequence>
<evidence type="ECO:0000256" key="4">
    <source>
        <dbReference type="ARBA" id="ARBA00022692"/>
    </source>
</evidence>
<dbReference type="EMBL" id="CP001230">
    <property type="protein sequence ID" value="ACO04254.1"/>
    <property type="molecule type" value="Genomic_DNA"/>
</dbReference>
<dbReference type="Gene3D" id="3.30.70.1350">
    <property type="entry name" value="Cation efflux protein, cytoplasmic domain"/>
    <property type="match status" value="1"/>
</dbReference>
<dbReference type="eggNOG" id="COG0053">
    <property type="taxonomic scope" value="Bacteria"/>
</dbReference>
<evidence type="ECO:0000256" key="5">
    <source>
        <dbReference type="ARBA" id="ARBA00022989"/>
    </source>
</evidence>
<dbReference type="InterPro" id="IPR027469">
    <property type="entry name" value="Cation_efflux_TMD_sf"/>
</dbReference>
<gene>
    <name evidence="10" type="ordered locus">PERMA_1284</name>
</gene>
<dbReference type="PaxDb" id="123214-PERMA_1284"/>
<evidence type="ECO:0000313" key="10">
    <source>
        <dbReference type="EMBL" id="ACO04254.1"/>
    </source>
</evidence>
<dbReference type="SUPFAM" id="SSF160240">
    <property type="entry name" value="Cation efflux protein cytoplasmic domain-like"/>
    <property type="match status" value="1"/>
</dbReference>
<keyword evidence="4 7" id="KW-0812">Transmembrane</keyword>
<evidence type="ECO:0000313" key="11">
    <source>
        <dbReference type="Proteomes" id="UP000001366"/>
    </source>
</evidence>
<comment type="subcellular location">
    <subcellularLocation>
        <location evidence="1">Membrane</location>
        <topology evidence="1">Multi-pass membrane protein</topology>
    </subcellularLocation>
</comment>
<proteinExistence type="inferred from homology"/>
<evidence type="ECO:0000256" key="6">
    <source>
        <dbReference type="ARBA" id="ARBA00023136"/>
    </source>
</evidence>
<dbReference type="GO" id="GO:0015086">
    <property type="term" value="F:cadmium ion transmembrane transporter activity"/>
    <property type="evidence" value="ECO:0007669"/>
    <property type="project" value="TreeGrafter"/>
</dbReference>
<dbReference type="InterPro" id="IPR050291">
    <property type="entry name" value="CDF_Transporter"/>
</dbReference>
<dbReference type="InterPro" id="IPR027470">
    <property type="entry name" value="Cation_efflux_CTD"/>
</dbReference>
<dbReference type="PANTHER" id="PTHR43840:SF15">
    <property type="entry name" value="MITOCHONDRIAL METAL TRANSPORTER 1-RELATED"/>
    <property type="match status" value="1"/>
</dbReference>
<dbReference type="GO" id="GO:0015093">
    <property type="term" value="F:ferrous iron transmembrane transporter activity"/>
    <property type="evidence" value="ECO:0007669"/>
    <property type="project" value="TreeGrafter"/>
</dbReference>
<organism evidence="10 11">
    <name type="scientific">Persephonella marina (strain DSM 14350 / EX-H1)</name>
    <dbReference type="NCBI Taxonomy" id="123214"/>
    <lineage>
        <taxon>Bacteria</taxon>
        <taxon>Pseudomonadati</taxon>
        <taxon>Aquificota</taxon>
        <taxon>Aquificia</taxon>
        <taxon>Aquificales</taxon>
        <taxon>Hydrogenothermaceae</taxon>
        <taxon>Persephonella</taxon>
    </lineage>
</organism>
<feature type="transmembrane region" description="Helical" evidence="7">
    <location>
        <begin position="181"/>
        <end position="198"/>
    </location>
</feature>
<comment type="similarity">
    <text evidence="2">Belongs to the cation diffusion facilitator (CDF) transporter (TC 2.A.4) family.</text>
</comment>
<evidence type="ECO:0000256" key="2">
    <source>
        <dbReference type="ARBA" id="ARBA00008114"/>
    </source>
</evidence>
<dbReference type="AlphaFoldDB" id="C0QQW1"/>
<dbReference type="PANTHER" id="PTHR43840">
    <property type="entry name" value="MITOCHONDRIAL METAL TRANSPORTER 1-RELATED"/>
    <property type="match status" value="1"/>
</dbReference>
<dbReference type="RefSeq" id="WP_012676492.1">
    <property type="nucleotide sequence ID" value="NC_012440.1"/>
</dbReference>
<dbReference type="InterPro" id="IPR036837">
    <property type="entry name" value="Cation_efflux_CTD_sf"/>
</dbReference>
<evidence type="ECO:0000256" key="1">
    <source>
        <dbReference type="ARBA" id="ARBA00004141"/>
    </source>
</evidence>
<feature type="domain" description="Cation efflux protein transmembrane" evidence="8">
    <location>
        <begin position="18"/>
        <end position="206"/>
    </location>
</feature>
<dbReference type="GO" id="GO:0005886">
    <property type="term" value="C:plasma membrane"/>
    <property type="evidence" value="ECO:0007669"/>
    <property type="project" value="TreeGrafter"/>
</dbReference>
<dbReference type="KEGG" id="pmx:PERMA_1284"/>
<dbReference type="InterPro" id="IPR058533">
    <property type="entry name" value="Cation_efflux_TM"/>
</dbReference>
<dbReference type="Pfam" id="PF16916">
    <property type="entry name" value="ZT_dimer"/>
    <property type="match status" value="1"/>
</dbReference>
<dbReference type="NCBIfam" id="TIGR01297">
    <property type="entry name" value="CDF"/>
    <property type="match status" value="1"/>
</dbReference>
<feature type="transmembrane region" description="Helical" evidence="7">
    <location>
        <begin position="78"/>
        <end position="96"/>
    </location>
</feature>
<feature type="transmembrane region" description="Helical" evidence="7">
    <location>
        <begin position="116"/>
        <end position="134"/>
    </location>
</feature>
<name>C0QQW1_PERMH</name>
<feature type="transmembrane region" description="Helical" evidence="7">
    <location>
        <begin position="154"/>
        <end position="175"/>
    </location>
</feature>
<dbReference type="SUPFAM" id="SSF161111">
    <property type="entry name" value="Cation efflux protein transmembrane domain-like"/>
    <property type="match status" value="1"/>
</dbReference>
<evidence type="ECO:0000256" key="3">
    <source>
        <dbReference type="ARBA" id="ARBA00022448"/>
    </source>
</evidence>
<evidence type="ECO:0000256" key="7">
    <source>
        <dbReference type="SAM" id="Phobius"/>
    </source>
</evidence>
<dbReference type="GO" id="GO:0006882">
    <property type="term" value="P:intracellular zinc ion homeostasis"/>
    <property type="evidence" value="ECO:0007669"/>
    <property type="project" value="TreeGrafter"/>
</dbReference>
<feature type="domain" description="Cation efflux protein cytoplasmic" evidence="9">
    <location>
        <begin position="210"/>
        <end position="286"/>
    </location>
</feature>
<keyword evidence="11" id="KW-1185">Reference proteome</keyword>
<keyword evidence="5 7" id="KW-1133">Transmembrane helix</keyword>
<dbReference type="Pfam" id="PF01545">
    <property type="entry name" value="Cation_efflux"/>
    <property type="match status" value="1"/>
</dbReference>
<dbReference type="InterPro" id="IPR002524">
    <property type="entry name" value="Cation_efflux"/>
</dbReference>
<dbReference type="HOGENOM" id="CLU_013430_3_3_0"/>
<accession>C0QQW1</accession>